<gene>
    <name evidence="1" type="ORF">pipiens_004955</name>
</gene>
<evidence type="ECO:0000313" key="2">
    <source>
        <dbReference type="Proteomes" id="UP001562425"/>
    </source>
</evidence>
<accession>A0ABD1CD04</accession>
<dbReference type="AlphaFoldDB" id="A0ABD1CD04"/>
<reference evidence="1 2" key="1">
    <citation type="submission" date="2024-05" db="EMBL/GenBank/DDBJ databases">
        <title>Culex pipiens pipiens assembly and annotation.</title>
        <authorList>
            <person name="Alout H."/>
            <person name="Durand T."/>
        </authorList>
    </citation>
    <scope>NUCLEOTIDE SEQUENCE [LARGE SCALE GENOMIC DNA]</scope>
    <source>
        <strain evidence="1">HA-2024</strain>
        <tissue evidence="1">Whole body</tissue>
    </source>
</reference>
<keyword evidence="2" id="KW-1185">Reference proteome</keyword>
<organism evidence="1 2">
    <name type="scientific">Culex pipiens pipiens</name>
    <name type="common">Northern house mosquito</name>
    <dbReference type="NCBI Taxonomy" id="38569"/>
    <lineage>
        <taxon>Eukaryota</taxon>
        <taxon>Metazoa</taxon>
        <taxon>Ecdysozoa</taxon>
        <taxon>Arthropoda</taxon>
        <taxon>Hexapoda</taxon>
        <taxon>Insecta</taxon>
        <taxon>Pterygota</taxon>
        <taxon>Neoptera</taxon>
        <taxon>Endopterygota</taxon>
        <taxon>Diptera</taxon>
        <taxon>Nematocera</taxon>
        <taxon>Culicoidea</taxon>
        <taxon>Culicidae</taxon>
        <taxon>Culicinae</taxon>
        <taxon>Culicini</taxon>
        <taxon>Culex</taxon>
        <taxon>Culex</taxon>
    </lineage>
</organism>
<dbReference type="EMBL" id="JBEHCU010013515">
    <property type="protein sequence ID" value="KAL1374255.1"/>
    <property type="molecule type" value="Genomic_DNA"/>
</dbReference>
<sequence length="137" mass="14819">MTYLSFAEARLQQLKKFVEFTGRERAGQPSRPRTASSGVHSAIVGGFVCGSPVGNCVSGGIFVLKNPGPGTVLGGALFRTVARSLIARLRRQRSFSEAYISRMFSKSSQVDCREATRKLLRCVLIVDGVQQHSTALA</sequence>
<evidence type="ECO:0000313" key="1">
    <source>
        <dbReference type="EMBL" id="KAL1374255.1"/>
    </source>
</evidence>
<name>A0ABD1CD04_CULPP</name>
<proteinExistence type="predicted"/>
<protein>
    <submittedName>
        <fullName evidence="1">Uncharacterized protein</fullName>
    </submittedName>
</protein>
<dbReference type="Proteomes" id="UP001562425">
    <property type="component" value="Unassembled WGS sequence"/>
</dbReference>
<comment type="caution">
    <text evidence="1">The sequence shown here is derived from an EMBL/GenBank/DDBJ whole genome shotgun (WGS) entry which is preliminary data.</text>
</comment>